<keyword evidence="2" id="KW-1185">Reference proteome</keyword>
<sequence>MRRRRYPSIEGIPLYTKVARIVPVWSGVVVSVPKTYEPKTLKIRSYNSFSHYITLHLFLEPTSSRIPATYAIFFCRLELQASSRNTQKPGYLATTYPPTTSSCFIGRGPPAWFASTTANESRGLPFIYQIMPYPLRRVVQWYPYLKPITFSKIRSYKSFSHCTLFVFCSRLEHVNDDKYDEYFYFATKHTIHDFFEFFCAT</sequence>
<accession>A0A8K0S109</accession>
<dbReference type="AlphaFoldDB" id="A0A8K0S109"/>
<name>A0A8K0S109_9HYPO</name>
<reference evidence="1" key="1">
    <citation type="journal article" date="2021" name="Nat. Commun.">
        <title>Genetic determinants of endophytism in the Arabidopsis root mycobiome.</title>
        <authorList>
            <person name="Mesny F."/>
            <person name="Miyauchi S."/>
            <person name="Thiergart T."/>
            <person name="Pickel B."/>
            <person name="Atanasova L."/>
            <person name="Karlsson M."/>
            <person name="Huettel B."/>
            <person name="Barry K.W."/>
            <person name="Haridas S."/>
            <person name="Chen C."/>
            <person name="Bauer D."/>
            <person name="Andreopoulos W."/>
            <person name="Pangilinan J."/>
            <person name="LaButti K."/>
            <person name="Riley R."/>
            <person name="Lipzen A."/>
            <person name="Clum A."/>
            <person name="Drula E."/>
            <person name="Henrissat B."/>
            <person name="Kohler A."/>
            <person name="Grigoriev I.V."/>
            <person name="Martin F.M."/>
            <person name="Hacquard S."/>
        </authorList>
    </citation>
    <scope>NUCLEOTIDE SEQUENCE</scope>
    <source>
        <strain evidence="1">MPI-SDFR-AT-0068</strain>
    </source>
</reference>
<dbReference type="Proteomes" id="UP000813427">
    <property type="component" value="Unassembled WGS sequence"/>
</dbReference>
<dbReference type="EMBL" id="JAGPXF010000003">
    <property type="protein sequence ID" value="KAH7252531.1"/>
    <property type="molecule type" value="Genomic_DNA"/>
</dbReference>
<organism evidence="1 2">
    <name type="scientific">Fusarium tricinctum</name>
    <dbReference type="NCBI Taxonomy" id="61284"/>
    <lineage>
        <taxon>Eukaryota</taxon>
        <taxon>Fungi</taxon>
        <taxon>Dikarya</taxon>
        <taxon>Ascomycota</taxon>
        <taxon>Pezizomycotina</taxon>
        <taxon>Sordariomycetes</taxon>
        <taxon>Hypocreomycetidae</taxon>
        <taxon>Hypocreales</taxon>
        <taxon>Nectriaceae</taxon>
        <taxon>Fusarium</taxon>
        <taxon>Fusarium tricinctum species complex</taxon>
    </lineage>
</organism>
<comment type="caution">
    <text evidence="1">The sequence shown here is derived from an EMBL/GenBank/DDBJ whole genome shotgun (WGS) entry which is preliminary data.</text>
</comment>
<evidence type="ECO:0000313" key="1">
    <source>
        <dbReference type="EMBL" id="KAH7252531.1"/>
    </source>
</evidence>
<proteinExistence type="predicted"/>
<evidence type="ECO:0000313" key="2">
    <source>
        <dbReference type="Proteomes" id="UP000813427"/>
    </source>
</evidence>
<protein>
    <submittedName>
        <fullName evidence="1">Uncharacterized protein</fullName>
    </submittedName>
</protein>
<gene>
    <name evidence="1" type="ORF">BKA59DRAFT_164046</name>
</gene>